<accession>A0A7W0CGN1</accession>
<dbReference type="InterPro" id="IPR001242">
    <property type="entry name" value="Condensation_dom"/>
</dbReference>
<dbReference type="InterPro" id="IPR000873">
    <property type="entry name" value="AMP-dep_synth/lig_dom"/>
</dbReference>
<evidence type="ECO:0000259" key="11">
    <source>
        <dbReference type="PROSITE" id="PS50075"/>
    </source>
</evidence>
<dbReference type="Gene3D" id="3.40.50.150">
    <property type="entry name" value="Vaccinia Virus protein VP39"/>
    <property type="match status" value="1"/>
</dbReference>
<proteinExistence type="inferred from homology"/>
<evidence type="ECO:0000256" key="4">
    <source>
        <dbReference type="ARBA" id="ARBA00016743"/>
    </source>
</evidence>
<evidence type="ECO:0000256" key="9">
    <source>
        <dbReference type="ARBA" id="ARBA00033440"/>
    </source>
</evidence>
<dbReference type="SMART" id="SM00823">
    <property type="entry name" value="PKS_PP"/>
    <property type="match status" value="2"/>
</dbReference>
<dbReference type="PANTHER" id="PTHR45527">
    <property type="entry name" value="NONRIBOSOMAL PEPTIDE SYNTHETASE"/>
    <property type="match status" value="1"/>
</dbReference>
<dbReference type="FunFam" id="3.30.559.10:FF:000023">
    <property type="entry name" value="Non-ribosomal peptide synthetase"/>
    <property type="match status" value="1"/>
</dbReference>
<dbReference type="Gene3D" id="1.10.1200.10">
    <property type="entry name" value="ACP-like"/>
    <property type="match status" value="1"/>
</dbReference>
<dbReference type="Pfam" id="PF00550">
    <property type="entry name" value="PP-binding"/>
    <property type="match status" value="2"/>
</dbReference>
<dbReference type="GO" id="GO:0016874">
    <property type="term" value="F:ligase activity"/>
    <property type="evidence" value="ECO:0007669"/>
    <property type="project" value="UniProtKB-KW"/>
</dbReference>
<dbReference type="InterPro" id="IPR042099">
    <property type="entry name" value="ANL_N_sf"/>
</dbReference>
<dbReference type="InterPro" id="IPR045851">
    <property type="entry name" value="AMP-bd_C_sf"/>
</dbReference>
<dbReference type="CDD" id="cd19535">
    <property type="entry name" value="Cyc_NRPS"/>
    <property type="match status" value="1"/>
</dbReference>
<dbReference type="InterPro" id="IPR029058">
    <property type="entry name" value="AB_hydrolase_fold"/>
</dbReference>
<evidence type="ECO:0000256" key="8">
    <source>
        <dbReference type="ARBA" id="ARBA00022737"/>
    </source>
</evidence>
<evidence type="ECO:0000256" key="2">
    <source>
        <dbReference type="ARBA" id="ARBA00005102"/>
    </source>
</evidence>
<dbReference type="EMBL" id="JACDUR010000002">
    <property type="protein sequence ID" value="MBA2890862.1"/>
    <property type="molecule type" value="Genomic_DNA"/>
</dbReference>
<dbReference type="FunFam" id="1.10.1200.10:FF:000016">
    <property type="entry name" value="Non-ribosomal peptide synthase"/>
    <property type="match status" value="1"/>
</dbReference>
<sequence length="1542" mass="165257">MSSEIIDRAAGAGLDPDTLRRTLSELMGIELTQDDDDSNVFELGLQSIELMRLANRLNRAGAEVTFAQLADDPRLRAWSDLLAGTVVAERPAATGPGPHDSSVFPLTPVQQAYLIGRAGHQPLGGVGCHNYLEFDLARVEPHRLDRAVRRLIERHPMLRACFVDDATHRILAESPWPGMTVRDWRDLPAEQAEAAALDLRAQQAHRVLDVSRGEVLDVHLTRLPGGVDRLHFNVDLLVADLASFRLMLIELAALYDDPGSLGELTYSFGRYLADMAEVRRPERERARAYWQRRLPELPGGPRLPLAVEPEAAGVPRFARRYFELTGGEWQVLERRAGEAGLTPAAVLATAYSLVLARWSGDDRFLLNLPLFDRDLDAHPEIGGLVGDFTGLLLLEVDLAGEGFAERARAVQRRLHEDIGHASYTGVEVLRDLARTDRDAPRTAPVVFSYDLSAPLIPDEFAARFGDATWMLSQTPQIWLDHQIYRTRDGGVRLVWDAVEALFPAGMLDAMMAAYQGVVRGLLDGDWEGAPRIELPAVQVATRAEANTRVRAMSGGLLHTAFFERATERAGRPALLWGTDGAAAAPTGASPEAAGGSTGGATGGAMGGSTGGAMAHDELARRALAVGGALARRGVGRGSTVAVIAPKGPDQIAAVLGVLAAGAAYVPIGVDQPAERRARILELSGARVVLDGARLPGTPGVETLPIGDALRARPLGAPVPADPGDPAYVIFTSGSTGLPKGVELSHRAALNTVEDINERFGIGPADRVLAVSALDFDLSVWDLFGLLAAGGAAVLVPESGRRDAAAWLSLCRAHGVTVWNTVPALLDMALTAAADAPLPGTLRLALLSGDWIGLDLPARLARATAGRCRLIALGGATEAAIWSNAFEVAEVEEGWRSIPYGTPLRNQRFRVVDGRGRDCPDWVPGELWIGGSGVALGYRGDPELTAARFPVHEGERWYRTGDLGRYWPDGNLEFLGRLDHQVKINGFRVELGEIESCLQADPAVAQAVAMVVSEGRKEVVAAVVETPPSPMPTVPEGPPVTSGDLFLPPSHGGEPAEHHLVEILLAELLAPRLAAPYAGVCDEQRPVLDLWLAYLARRSVLARTPGGFERGPRWDEVTGAAWVERVRQAAQGTRLEHVVTALEWSVPLYAAILTGEADATALLDDPVLAPEALNDLMPATARCLAAIAGDLRARGAEFHTVAEWDVTGWLSAARLLAALDEAPGDDGHGDDGHGDDGQVTERRVDYTLLGSSGPALAKAEKALREEGHEPQVAVQGTAAIDGRHVHTFDAVVAVNALHRMTDPETAAATMALLLAPGGRLYLLERAHPTPLALLTALPLEARAGRFELGRANDAWLHGPGRWTRACLEAGLTGVRVLRAEDTGEILLTADRPETATGIDTGRLRQRAAARLPEHMAPAHYSVLPSLPLSANGKVDRRRIEEILRQSADRPRDVGDPPRGPTERFVAERWTKLLGLDSVGRDENFFRLGGDSLLATRLVAEVRGAWGVDLPMREVMRAPTVAGLSTLIDTLGGQAGDDFEEGAV</sequence>
<protein>
    <recommendedName>
        <fullName evidence="4">Phenyloxazoline synthase MbtB</fullName>
    </recommendedName>
    <alternativeName>
        <fullName evidence="9">Mycobactin synthetase protein B</fullName>
    </alternativeName>
</protein>
<dbReference type="InterPro" id="IPR029063">
    <property type="entry name" value="SAM-dependent_MTases_sf"/>
</dbReference>
<feature type="domain" description="Carrier" evidence="11">
    <location>
        <begin position="1455"/>
        <end position="1530"/>
    </location>
</feature>
<dbReference type="InterPro" id="IPR009081">
    <property type="entry name" value="PP-bd_ACP"/>
</dbReference>
<keyword evidence="7" id="KW-0436">Ligase</keyword>
<dbReference type="SUPFAM" id="SSF47336">
    <property type="entry name" value="ACP-like"/>
    <property type="match status" value="2"/>
</dbReference>
<keyword evidence="5" id="KW-0596">Phosphopantetheine</keyword>
<evidence type="ECO:0000313" key="13">
    <source>
        <dbReference type="Proteomes" id="UP000530928"/>
    </source>
</evidence>
<evidence type="ECO:0000256" key="5">
    <source>
        <dbReference type="ARBA" id="ARBA00022450"/>
    </source>
</evidence>
<dbReference type="PROSITE" id="PS50075">
    <property type="entry name" value="CARRIER"/>
    <property type="match status" value="2"/>
</dbReference>
<name>A0A7W0CGN1_9ACTN</name>
<dbReference type="GO" id="GO:0009403">
    <property type="term" value="P:toxin biosynthetic process"/>
    <property type="evidence" value="ECO:0007669"/>
    <property type="project" value="UniProtKB-ARBA"/>
</dbReference>
<dbReference type="Gene3D" id="3.30.559.30">
    <property type="entry name" value="Nonribosomal peptide synthetase, condensation domain"/>
    <property type="match status" value="1"/>
</dbReference>
<dbReference type="NCBIfam" id="TIGR01733">
    <property type="entry name" value="AA-adenyl-dom"/>
    <property type="match status" value="1"/>
</dbReference>
<dbReference type="Pfam" id="PF00668">
    <property type="entry name" value="Condensation"/>
    <property type="match status" value="1"/>
</dbReference>
<feature type="region of interest" description="Disordered" evidence="10">
    <location>
        <begin position="581"/>
        <end position="608"/>
    </location>
</feature>
<dbReference type="RefSeq" id="WP_181609643.1">
    <property type="nucleotide sequence ID" value="NZ_BAABAM010000006.1"/>
</dbReference>
<keyword evidence="6" id="KW-0597">Phosphoprotein</keyword>
<evidence type="ECO:0000256" key="10">
    <source>
        <dbReference type="SAM" id="MobiDB-lite"/>
    </source>
</evidence>
<comment type="cofactor">
    <cofactor evidence="1">
        <name>pantetheine 4'-phosphate</name>
        <dbReference type="ChEBI" id="CHEBI:47942"/>
    </cofactor>
</comment>
<dbReference type="Gene3D" id="3.40.50.1820">
    <property type="entry name" value="alpha/beta hydrolase"/>
    <property type="match status" value="1"/>
</dbReference>
<dbReference type="Pfam" id="PF08242">
    <property type="entry name" value="Methyltransf_12"/>
    <property type="match status" value="1"/>
</dbReference>
<dbReference type="SUPFAM" id="SSF52777">
    <property type="entry name" value="CoA-dependent acyltransferases"/>
    <property type="match status" value="2"/>
</dbReference>
<dbReference type="Gene3D" id="3.30.559.10">
    <property type="entry name" value="Chloramphenicol acetyltransferase-like domain"/>
    <property type="match status" value="1"/>
</dbReference>
<dbReference type="InterPro" id="IPR020806">
    <property type="entry name" value="PKS_PP-bd"/>
</dbReference>
<keyword evidence="8" id="KW-0677">Repeat</keyword>
<comment type="similarity">
    <text evidence="3">Belongs to the ATP-dependent AMP-binding enzyme family. MbtB subfamily.</text>
</comment>
<dbReference type="Gene3D" id="3.40.50.12780">
    <property type="entry name" value="N-terminal domain of ligase-like"/>
    <property type="match status" value="1"/>
</dbReference>
<dbReference type="InterPro" id="IPR036736">
    <property type="entry name" value="ACP-like_sf"/>
</dbReference>
<feature type="compositionally biased region" description="Low complexity" evidence="10">
    <location>
        <begin position="581"/>
        <end position="594"/>
    </location>
</feature>
<dbReference type="PROSITE" id="PS00455">
    <property type="entry name" value="AMP_BINDING"/>
    <property type="match status" value="1"/>
</dbReference>
<evidence type="ECO:0000256" key="6">
    <source>
        <dbReference type="ARBA" id="ARBA00022553"/>
    </source>
</evidence>
<dbReference type="PANTHER" id="PTHR45527:SF10">
    <property type="entry name" value="PYOCHELIN SYNTHASE PCHF"/>
    <property type="match status" value="1"/>
</dbReference>
<feature type="compositionally biased region" description="Gly residues" evidence="10">
    <location>
        <begin position="595"/>
        <end position="608"/>
    </location>
</feature>
<dbReference type="GO" id="GO:0031177">
    <property type="term" value="F:phosphopantetheine binding"/>
    <property type="evidence" value="ECO:0007669"/>
    <property type="project" value="InterPro"/>
</dbReference>
<feature type="domain" description="Carrier" evidence="11">
    <location>
        <begin position="10"/>
        <end position="86"/>
    </location>
</feature>
<dbReference type="GO" id="GO:0008610">
    <property type="term" value="P:lipid biosynthetic process"/>
    <property type="evidence" value="ECO:0007669"/>
    <property type="project" value="UniProtKB-ARBA"/>
</dbReference>
<dbReference type="Pfam" id="PF00501">
    <property type="entry name" value="AMP-binding"/>
    <property type="match status" value="1"/>
</dbReference>
<comment type="pathway">
    <text evidence="2">Siderophore biosynthesis; mycobactin biosynthesis.</text>
</comment>
<dbReference type="SUPFAM" id="SSF56801">
    <property type="entry name" value="Acetyl-CoA synthetase-like"/>
    <property type="match status" value="1"/>
</dbReference>
<evidence type="ECO:0000256" key="3">
    <source>
        <dbReference type="ARBA" id="ARBA00007380"/>
    </source>
</evidence>
<dbReference type="SUPFAM" id="SSF53335">
    <property type="entry name" value="S-adenosyl-L-methionine-dependent methyltransferases"/>
    <property type="match status" value="1"/>
</dbReference>
<dbReference type="PROSITE" id="PS00012">
    <property type="entry name" value="PHOSPHOPANTETHEINE"/>
    <property type="match status" value="1"/>
</dbReference>
<gene>
    <name evidence="12" type="ORF">HNR30_002203</name>
</gene>
<dbReference type="Gene3D" id="3.30.300.30">
    <property type="match status" value="2"/>
</dbReference>
<dbReference type="FunFam" id="3.30.559.30:FF:000006">
    <property type="entry name" value="Yersiniabactin polyketide/non-ribosomal peptide synthetase"/>
    <property type="match status" value="1"/>
</dbReference>
<evidence type="ECO:0000256" key="1">
    <source>
        <dbReference type="ARBA" id="ARBA00001957"/>
    </source>
</evidence>
<evidence type="ECO:0000256" key="7">
    <source>
        <dbReference type="ARBA" id="ARBA00022598"/>
    </source>
</evidence>
<dbReference type="InterPro" id="IPR057737">
    <property type="entry name" value="Condensation_MtbB-like"/>
</dbReference>
<evidence type="ECO:0000313" key="12">
    <source>
        <dbReference type="EMBL" id="MBA2890862.1"/>
    </source>
</evidence>
<comment type="caution">
    <text evidence="12">The sequence shown here is derived from an EMBL/GenBank/DDBJ whole genome shotgun (WGS) entry which is preliminary data.</text>
</comment>
<dbReference type="GO" id="GO:0005737">
    <property type="term" value="C:cytoplasm"/>
    <property type="evidence" value="ECO:0007669"/>
    <property type="project" value="TreeGrafter"/>
</dbReference>
<dbReference type="GO" id="GO:0043041">
    <property type="term" value="P:amino acid activation for nonribosomal peptide biosynthetic process"/>
    <property type="evidence" value="ECO:0007669"/>
    <property type="project" value="TreeGrafter"/>
</dbReference>
<dbReference type="InterPro" id="IPR020845">
    <property type="entry name" value="AMP-binding_CS"/>
</dbReference>
<dbReference type="InterPro" id="IPR010071">
    <property type="entry name" value="AA_adenyl_dom"/>
</dbReference>
<keyword evidence="13" id="KW-1185">Reference proteome</keyword>
<dbReference type="InterPro" id="IPR006162">
    <property type="entry name" value="Ppantetheine_attach_site"/>
</dbReference>
<reference evidence="12 13" key="1">
    <citation type="submission" date="2020-07" db="EMBL/GenBank/DDBJ databases">
        <title>Genomic Encyclopedia of Type Strains, Phase IV (KMG-IV): sequencing the most valuable type-strain genomes for metagenomic binning, comparative biology and taxonomic classification.</title>
        <authorList>
            <person name="Goeker M."/>
        </authorList>
    </citation>
    <scope>NUCLEOTIDE SEQUENCE [LARGE SCALE GENOMIC DNA]</scope>
    <source>
        <strain evidence="12 13">DSM 45533</strain>
    </source>
</reference>
<organism evidence="12 13">
    <name type="scientific">Nonomuraea soli</name>
    <dbReference type="NCBI Taxonomy" id="1032476"/>
    <lineage>
        <taxon>Bacteria</taxon>
        <taxon>Bacillati</taxon>
        <taxon>Actinomycetota</taxon>
        <taxon>Actinomycetes</taxon>
        <taxon>Streptosporangiales</taxon>
        <taxon>Streptosporangiaceae</taxon>
        <taxon>Nonomuraea</taxon>
    </lineage>
</organism>
<dbReference type="InterPro" id="IPR023213">
    <property type="entry name" value="CAT-like_dom_sf"/>
</dbReference>
<dbReference type="GO" id="GO:0072330">
    <property type="term" value="P:monocarboxylic acid biosynthetic process"/>
    <property type="evidence" value="ECO:0007669"/>
    <property type="project" value="UniProtKB-ARBA"/>
</dbReference>
<dbReference type="InterPro" id="IPR013217">
    <property type="entry name" value="Methyltransf_12"/>
</dbReference>
<dbReference type="Proteomes" id="UP000530928">
    <property type="component" value="Unassembled WGS sequence"/>
</dbReference>